<dbReference type="InterPro" id="IPR006016">
    <property type="entry name" value="UspA"/>
</dbReference>
<organism evidence="3 4">
    <name type="scientific">Marinobacter segnicrescens</name>
    <dbReference type="NCBI Taxonomy" id="430453"/>
    <lineage>
        <taxon>Bacteria</taxon>
        <taxon>Pseudomonadati</taxon>
        <taxon>Pseudomonadota</taxon>
        <taxon>Gammaproteobacteria</taxon>
        <taxon>Pseudomonadales</taxon>
        <taxon>Marinobacteraceae</taxon>
        <taxon>Marinobacter</taxon>
    </lineage>
</organism>
<name>A0A1I0D2J2_9GAMM</name>
<dbReference type="STRING" id="430453.SAMN04487962_106113"/>
<dbReference type="AlphaFoldDB" id="A0A1I0D2J2"/>
<dbReference type="CDD" id="cd00293">
    <property type="entry name" value="USP-like"/>
    <property type="match status" value="1"/>
</dbReference>
<dbReference type="RefSeq" id="WP_091850412.1">
    <property type="nucleotide sequence ID" value="NZ_FOHZ01000006.1"/>
</dbReference>
<dbReference type="Proteomes" id="UP000198762">
    <property type="component" value="Unassembled WGS sequence"/>
</dbReference>
<dbReference type="InterPro" id="IPR014729">
    <property type="entry name" value="Rossmann-like_a/b/a_fold"/>
</dbReference>
<evidence type="ECO:0000259" key="2">
    <source>
        <dbReference type="Pfam" id="PF00582"/>
    </source>
</evidence>
<gene>
    <name evidence="3" type="ORF">SAMN04487962_106113</name>
</gene>
<accession>A0A1I0D2J2</accession>
<sequence>MFRRILAAVDGSKPALYALEKAVEFQKLTGAELYIICVFKHHSLFEASLSMVRPQELQIPDQALTEYAREVVEHAKQHALELGAPSVRGFVKGGRPSKAIVKFAKQHDVDLIVLGSRGTHSDKDGMVLGSVSQRVASMAKCPTLVV</sequence>
<reference evidence="4" key="1">
    <citation type="submission" date="2016-10" db="EMBL/GenBank/DDBJ databases">
        <authorList>
            <person name="Varghese N."/>
            <person name="Submissions S."/>
        </authorList>
    </citation>
    <scope>NUCLEOTIDE SEQUENCE [LARGE SCALE GENOMIC DNA]</scope>
    <source>
        <strain evidence="4">CGMCC 1.6489</strain>
    </source>
</reference>
<dbReference type="EMBL" id="FOHZ01000006">
    <property type="protein sequence ID" value="SET26389.1"/>
    <property type="molecule type" value="Genomic_DNA"/>
</dbReference>
<evidence type="ECO:0000256" key="1">
    <source>
        <dbReference type="ARBA" id="ARBA00008791"/>
    </source>
</evidence>
<protein>
    <submittedName>
        <fullName evidence="3">Nucleotide-binding universal stress protein, UspA family</fullName>
    </submittedName>
</protein>
<dbReference type="Pfam" id="PF00582">
    <property type="entry name" value="Usp"/>
    <property type="match status" value="1"/>
</dbReference>
<dbReference type="InterPro" id="IPR006015">
    <property type="entry name" value="Universal_stress_UspA"/>
</dbReference>
<dbReference type="OrthoDB" id="9792500at2"/>
<keyword evidence="4" id="KW-1185">Reference proteome</keyword>
<dbReference type="PANTHER" id="PTHR46268:SF6">
    <property type="entry name" value="UNIVERSAL STRESS PROTEIN UP12"/>
    <property type="match status" value="1"/>
</dbReference>
<dbReference type="SUPFAM" id="SSF52402">
    <property type="entry name" value="Adenine nucleotide alpha hydrolases-like"/>
    <property type="match status" value="1"/>
</dbReference>
<comment type="similarity">
    <text evidence="1">Belongs to the universal stress protein A family.</text>
</comment>
<proteinExistence type="inferred from homology"/>
<evidence type="ECO:0000313" key="3">
    <source>
        <dbReference type="EMBL" id="SET26389.1"/>
    </source>
</evidence>
<evidence type="ECO:0000313" key="4">
    <source>
        <dbReference type="Proteomes" id="UP000198762"/>
    </source>
</evidence>
<dbReference type="Gene3D" id="3.40.50.620">
    <property type="entry name" value="HUPs"/>
    <property type="match status" value="1"/>
</dbReference>
<dbReference type="PRINTS" id="PR01438">
    <property type="entry name" value="UNVRSLSTRESS"/>
</dbReference>
<dbReference type="PANTHER" id="PTHR46268">
    <property type="entry name" value="STRESS RESPONSE PROTEIN NHAX"/>
    <property type="match status" value="1"/>
</dbReference>
<feature type="domain" description="UspA" evidence="2">
    <location>
        <begin position="1"/>
        <end position="146"/>
    </location>
</feature>